<dbReference type="Proteomes" id="UP001501671">
    <property type="component" value="Unassembled WGS sequence"/>
</dbReference>
<comment type="caution">
    <text evidence="7">The sequence shown here is derived from an EMBL/GenBank/DDBJ whole genome shotgun (WGS) entry which is preliminary data.</text>
</comment>
<dbReference type="NCBIfam" id="TIGR02937">
    <property type="entry name" value="sigma70-ECF"/>
    <property type="match status" value="1"/>
</dbReference>
<dbReference type="Pfam" id="PF04542">
    <property type="entry name" value="Sigma70_r2"/>
    <property type="match status" value="1"/>
</dbReference>
<feature type="domain" description="RNA polymerase sigma-70 region 2" evidence="5">
    <location>
        <begin position="26"/>
        <end position="93"/>
    </location>
</feature>
<keyword evidence="4" id="KW-0804">Transcription</keyword>
<dbReference type="InterPro" id="IPR039425">
    <property type="entry name" value="RNA_pol_sigma-70-like"/>
</dbReference>
<dbReference type="EMBL" id="BAABFO010000045">
    <property type="protein sequence ID" value="GAA4344231.1"/>
    <property type="molecule type" value="Genomic_DNA"/>
</dbReference>
<dbReference type="Pfam" id="PF08281">
    <property type="entry name" value="Sigma70_r4_2"/>
    <property type="match status" value="1"/>
</dbReference>
<evidence type="ECO:0000313" key="8">
    <source>
        <dbReference type="Proteomes" id="UP001501671"/>
    </source>
</evidence>
<dbReference type="SUPFAM" id="SSF88659">
    <property type="entry name" value="Sigma3 and sigma4 domains of RNA polymerase sigma factors"/>
    <property type="match status" value="1"/>
</dbReference>
<dbReference type="InterPro" id="IPR013249">
    <property type="entry name" value="RNA_pol_sigma70_r4_t2"/>
</dbReference>
<keyword evidence="2" id="KW-0805">Transcription regulation</keyword>
<protein>
    <submittedName>
        <fullName evidence="7">Sigma-70 family RNA polymerase sigma factor</fullName>
    </submittedName>
</protein>
<dbReference type="PANTHER" id="PTHR43133">
    <property type="entry name" value="RNA POLYMERASE ECF-TYPE SIGMA FACTO"/>
    <property type="match status" value="1"/>
</dbReference>
<sequence length="186" mass="20557">MATLDLSTSWIVSIPGYRCPSSIESLYAAHHSWLTGWLRRRLGSAADAADLAHDAFLRLILKPAPRGFQTPGEARAYLRAVGNSLCVDLWRRREVEQAWLEALAAGPERRWPSAEERAIVVETLMEIGGVLGRLPQKAAAAFIMAQIDGTPYRDIAGELGVSERMVKKYIAQAMLQCALLVARSKR</sequence>
<feature type="domain" description="RNA polymerase sigma factor 70 region 4 type 2" evidence="6">
    <location>
        <begin position="125"/>
        <end position="177"/>
    </location>
</feature>
<dbReference type="Gene3D" id="1.10.1740.10">
    <property type="match status" value="1"/>
</dbReference>
<keyword evidence="8" id="KW-1185">Reference proteome</keyword>
<gene>
    <name evidence="7" type="ORF">GCM10023144_47750</name>
</gene>
<accession>A0ABP8HTP6</accession>
<name>A0ABP8HTP6_9BURK</name>
<evidence type="ECO:0000256" key="4">
    <source>
        <dbReference type="ARBA" id="ARBA00023163"/>
    </source>
</evidence>
<evidence type="ECO:0000259" key="5">
    <source>
        <dbReference type="Pfam" id="PF04542"/>
    </source>
</evidence>
<dbReference type="Gene3D" id="1.10.10.10">
    <property type="entry name" value="Winged helix-like DNA-binding domain superfamily/Winged helix DNA-binding domain"/>
    <property type="match status" value="1"/>
</dbReference>
<dbReference type="InterPro" id="IPR013325">
    <property type="entry name" value="RNA_pol_sigma_r2"/>
</dbReference>
<keyword evidence="3" id="KW-0731">Sigma factor</keyword>
<reference evidence="8" key="1">
    <citation type="journal article" date="2019" name="Int. J. Syst. Evol. Microbiol.">
        <title>The Global Catalogue of Microorganisms (GCM) 10K type strain sequencing project: providing services to taxonomists for standard genome sequencing and annotation.</title>
        <authorList>
            <consortium name="The Broad Institute Genomics Platform"/>
            <consortium name="The Broad Institute Genome Sequencing Center for Infectious Disease"/>
            <person name="Wu L."/>
            <person name="Ma J."/>
        </authorList>
    </citation>
    <scope>NUCLEOTIDE SEQUENCE [LARGE SCALE GENOMIC DNA]</scope>
    <source>
        <strain evidence="8">JCM 17666</strain>
    </source>
</reference>
<evidence type="ECO:0000259" key="6">
    <source>
        <dbReference type="Pfam" id="PF08281"/>
    </source>
</evidence>
<evidence type="ECO:0000256" key="2">
    <source>
        <dbReference type="ARBA" id="ARBA00023015"/>
    </source>
</evidence>
<dbReference type="PANTHER" id="PTHR43133:SF63">
    <property type="entry name" value="RNA POLYMERASE SIGMA FACTOR FECI-RELATED"/>
    <property type="match status" value="1"/>
</dbReference>
<evidence type="ECO:0000313" key="7">
    <source>
        <dbReference type="EMBL" id="GAA4344231.1"/>
    </source>
</evidence>
<comment type="similarity">
    <text evidence="1">Belongs to the sigma-70 factor family. ECF subfamily.</text>
</comment>
<organism evidence="7 8">
    <name type="scientific">Pigmentiphaga soli</name>
    <dbReference type="NCBI Taxonomy" id="1007095"/>
    <lineage>
        <taxon>Bacteria</taxon>
        <taxon>Pseudomonadati</taxon>
        <taxon>Pseudomonadota</taxon>
        <taxon>Betaproteobacteria</taxon>
        <taxon>Burkholderiales</taxon>
        <taxon>Alcaligenaceae</taxon>
        <taxon>Pigmentiphaga</taxon>
    </lineage>
</organism>
<evidence type="ECO:0000256" key="3">
    <source>
        <dbReference type="ARBA" id="ARBA00023082"/>
    </source>
</evidence>
<dbReference type="InterPro" id="IPR013324">
    <property type="entry name" value="RNA_pol_sigma_r3/r4-like"/>
</dbReference>
<proteinExistence type="inferred from homology"/>
<evidence type="ECO:0000256" key="1">
    <source>
        <dbReference type="ARBA" id="ARBA00010641"/>
    </source>
</evidence>
<dbReference type="InterPro" id="IPR014284">
    <property type="entry name" value="RNA_pol_sigma-70_dom"/>
</dbReference>
<dbReference type="SUPFAM" id="SSF88946">
    <property type="entry name" value="Sigma2 domain of RNA polymerase sigma factors"/>
    <property type="match status" value="1"/>
</dbReference>
<dbReference type="InterPro" id="IPR007627">
    <property type="entry name" value="RNA_pol_sigma70_r2"/>
</dbReference>
<dbReference type="InterPro" id="IPR036388">
    <property type="entry name" value="WH-like_DNA-bd_sf"/>
</dbReference>